<dbReference type="PANTHER" id="PTHR31672">
    <property type="entry name" value="BNACNNG10540D PROTEIN"/>
    <property type="match status" value="1"/>
</dbReference>
<keyword evidence="3" id="KW-1185">Reference proteome</keyword>
<dbReference type="PANTHER" id="PTHR31672:SF13">
    <property type="entry name" value="F-BOX PROTEIN CPR30-LIKE"/>
    <property type="match status" value="1"/>
</dbReference>
<dbReference type="InterPro" id="IPR001810">
    <property type="entry name" value="F-box_dom"/>
</dbReference>
<dbReference type="AlphaFoldDB" id="A0A8T2B602"/>
<dbReference type="InterPro" id="IPR017451">
    <property type="entry name" value="F-box-assoc_interact_dom"/>
</dbReference>
<name>A0A8T2B602_ARASU</name>
<organism evidence="2 3">
    <name type="scientific">Arabidopsis suecica</name>
    <name type="common">Swedish thale-cress</name>
    <name type="synonym">Cardaminopsis suecica</name>
    <dbReference type="NCBI Taxonomy" id="45249"/>
    <lineage>
        <taxon>Eukaryota</taxon>
        <taxon>Viridiplantae</taxon>
        <taxon>Streptophyta</taxon>
        <taxon>Embryophyta</taxon>
        <taxon>Tracheophyta</taxon>
        <taxon>Spermatophyta</taxon>
        <taxon>Magnoliopsida</taxon>
        <taxon>eudicotyledons</taxon>
        <taxon>Gunneridae</taxon>
        <taxon>Pentapetalae</taxon>
        <taxon>rosids</taxon>
        <taxon>malvids</taxon>
        <taxon>Brassicales</taxon>
        <taxon>Brassicaceae</taxon>
        <taxon>Camelineae</taxon>
        <taxon>Arabidopsis</taxon>
    </lineage>
</organism>
<dbReference type="NCBIfam" id="TIGR01640">
    <property type="entry name" value="F_box_assoc_1"/>
    <property type="match status" value="1"/>
</dbReference>
<dbReference type="SMART" id="SM00256">
    <property type="entry name" value="FBOX"/>
    <property type="match status" value="1"/>
</dbReference>
<comment type="caution">
    <text evidence="2">The sequence shown here is derived from an EMBL/GenBank/DDBJ whole genome shotgun (WGS) entry which is preliminary data.</text>
</comment>
<dbReference type="InterPro" id="IPR050796">
    <property type="entry name" value="SCF_F-box_component"/>
</dbReference>
<feature type="domain" description="F-box" evidence="1">
    <location>
        <begin position="3"/>
        <end position="49"/>
    </location>
</feature>
<gene>
    <name evidence="2" type="ORF">ISN44_As08g020830</name>
</gene>
<dbReference type="PROSITE" id="PS50181">
    <property type="entry name" value="FBOX"/>
    <property type="match status" value="1"/>
</dbReference>
<dbReference type="EMBL" id="JAEFBJ010000008">
    <property type="protein sequence ID" value="KAG7582488.1"/>
    <property type="molecule type" value="Genomic_DNA"/>
</dbReference>
<reference evidence="2 3" key="1">
    <citation type="submission" date="2020-12" db="EMBL/GenBank/DDBJ databases">
        <title>Concerted genomic and epigenomic changes stabilize Arabidopsis allopolyploids.</title>
        <authorList>
            <person name="Chen Z."/>
        </authorList>
    </citation>
    <scope>NUCLEOTIDE SEQUENCE [LARGE SCALE GENOMIC DNA]</scope>
    <source>
        <strain evidence="2">As9502</strain>
        <tissue evidence="2">Leaf</tissue>
    </source>
</reference>
<dbReference type="OrthoDB" id="1063857at2759"/>
<dbReference type="InterPro" id="IPR006527">
    <property type="entry name" value="F-box-assoc_dom_typ1"/>
</dbReference>
<dbReference type="CDD" id="cd22157">
    <property type="entry name" value="F-box_AtFBW1-like"/>
    <property type="match status" value="1"/>
</dbReference>
<evidence type="ECO:0000313" key="3">
    <source>
        <dbReference type="Proteomes" id="UP000694251"/>
    </source>
</evidence>
<dbReference type="Pfam" id="PF00646">
    <property type="entry name" value="F-box"/>
    <property type="match status" value="1"/>
</dbReference>
<sequence>MEMTISELLPKDLVEEILCRVPATSLKRLRSTCKAWNCLFKNDRRFASKHFDKSAKQFLPLLLRTDYRIFPISVNLHGNSPSLEFKSELIEPDSKNSAVRFEITRVFHCDGLLLCSSQIDASRVLVWNPLTGETRWIRTGDFHKEKEGRSYDLGYYHKSSCNKSYKMLSYYRRSIYFEIYDFNSDSWRILDDMIGDVSFGYSELSVSLKGNTYWLARDVNGTPRAISLLKFDFSTEKSVPVPLPYQSLQSRRFEASSLSVIREEKLSVLLQRDRSSKTEIWVTNKIDDTTNAVSWSKVLALDLSPDPQIWYDASFLLEEEKKVVISCDRCERLIGGGDNDSRYLDKAKDMVYIVGEDNVVTQVECGVDEMEGCWPVILNYVPSLVQIQRAGGKRKRGD</sequence>
<accession>A0A8T2B602</accession>
<protein>
    <submittedName>
        <fullName evidence="2">F-box associated domain type 1</fullName>
    </submittedName>
</protein>
<dbReference type="Pfam" id="PF07734">
    <property type="entry name" value="FBA_1"/>
    <property type="match status" value="1"/>
</dbReference>
<evidence type="ECO:0000259" key="1">
    <source>
        <dbReference type="PROSITE" id="PS50181"/>
    </source>
</evidence>
<proteinExistence type="predicted"/>
<dbReference type="Proteomes" id="UP000694251">
    <property type="component" value="Chromosome 8"/>
</dbReference>
<evidence type="ECO:0000313" key="2">
    <source>
        <dbReference type="EMBL" id="KAG7582488.1"/>
    </source>
</evidence>